<sequence length="156" mass="18586">MVINIETHFASNFETITSYVMLSKTLDYIAKPMVVFEPANPNGFPENWKNGDYLAKMKLFGIIPFSSQTIVIEKIKEANPNEFILRDNGYSSLINTWDHWIFIRKTKNENLVRYIDRIEIKAGILTIFIVIFASVFYRWRQFRWKKLIRNHFKELN</sequence>
<dbReference type="RefSeq" id="WP_002972832.1">
    <property type="nucleotide sequence ID" value="NZ_AOGW02000006.1"/>
</dbReference>
<organism evidence="2 3">
    <name type="scientific">Leptospira terpstrae serovar Hualin str. LT 11-33 = ATCC 700639</name>
    <dbReference type="NCBI Taxonomy" id="1257025"/>
    <lineage>
        <taxon>Bacteria</taxon>
        <taxon>Pseudomonadati</taxon>
        <taxon>Spirochaetota</taxon>
        <taxon>Spirochaetia</taxon>
        <taxon>Leptospirales</taxon>
        <taxon>Leptospiraceae</taxon>
        <taxon>Leptospira</taxon>
    </lineage>
</organism>
<dbReference type="EMBL" id="AOGW02000006">
    <property type="protein sequence ID" value="EMY63067.1"/>
    <property type="molecule type" value="Genomic_DNA"/>
</dbReference>
<keyword evidence="1" id="KW-0472">Membrane</keyword>
<dbReference type="Proteomes" id="UP000012371">
    <property type="component" value="Unassembled WGS sequence"/>
</dbReference>
<keyword evidence="1" id="KW-1133">Transmembrane helix</keyword>
<dbReference type="STRING" id="1257025.LEP1GSC203_3436"/>
<proteinExistence type="predicted"/>
<protein>
    <submittedName>
        <fullName evidence="2">Uncharacterized protein</fullName>
    </submittedName>
</protein>
<dbReference type="AlphaFoldDB" id="N1W220"/>
<dbReference type="OrthoDB" id="7428016at2"/>
<reference evidence="2" key="1">
    <citation type="submission" date="2013-03" db="EMBL/GenBank/DDBJ databases">
        <authorList>
            <person name="Harkins D.M."/>
            <person name="Durkin A.S."/>
            <person name="Brinkac L.M."/>
            <person name="Haft D.H."/>
            <person name="Selengut J.D."/>
            <person name="Sanka R."/>
            <person name="DePew J."/>
            <person name="Purushe J."/>
            <person name="Hartskeerl R.A."/>
            <person name="Ahmed A."/>
            <person name="van der Linden H."/>
            <person name="Goris M.G.A."/>
            <person name="Vinetz J.M."/>
            <person name="Sutton G.G."/>
            <person name="Nierman W.C."/>
            <person name="Fouts D.E."/>
        </authorList>
    </citation>
    <scope>NUCLEOTIDE SEQUENCE [LARGE SCALE GENOMIC DNA]</scope>
    <source>
        <strain evidence="2">LT 11-33</strain>
    </source>
</reference>
<evidence type="ECO:0000313" key="2">
    <source>
        <dbReference type="EMBL" id="EMY63067.1"/>
    </source>
</evidence>
<accession>N1W220</accession>
<gene>
    <name evidence="2" type="ORF">LEP1GSC203_3436</name>
</gene>
<name>N1W220_9LEPT</name>
<comment type="caution">
    <text evidence="2">The sequence shown here is derived from an EMBL/GenBank/DDBJ whole genome shotgun (WGS) entry which is preliminary data.</text>
</comment>
<evidence type="ECO:0000313" key="3">
    <source>
        <dbReference type="Proteomes" id="UP000012371"/>
    </source>
</evidence>
<keyword evidence="1" id="KW-0812">Transmembrane</keyword>
<evidence type="ECO:0000256" key="1">
    <source>
        <dbReference type="SAM" id="Phobius"/>
    </source>
</evidence>
<feature type="transmembrane region" description="Helical" evidence="1">
    <location>
        <begin position="120"/>
        <end position="139"/>
    </location>
</feature>
<keyword evidence="3" id="KW-1185">Reference proteome</keyword>